<protein>
    <submittedName>
        <fullName evidence="4">ABC transporter substrate-binding protein</fullName>
    </submittedName>
</protein>
<sequence length="798" mass="88313">MPTGTGSLRFRSLTLCRDILEATPTATEPRERRAKLLDHLYGQHSLRQRWARPFAQLDAAQGTASAGAIGPVLQMLWPILRFVPQWWFGQRLTHGRRLRWLTKRLQTTYGTPSPDFLTNALQLTADKHPDPAVVEPILMSALLHDLEAALRRPWLRQLSVRRRRRRWPFVVLLRCTTDPASPLRSLLNTYADVVREDRTSPLLVVAAVPGERPAFARDLPALDLATAAQTLTEDRRSRTRACVLDLGSAAADDPVARHWLLNNSKVPFRPNRLLDYASPALSLLCVSSLVVAGLLYLAPRHEACDDTWTNKAGERVGVTDGTCLLADDPGPDAGDQSDDYKALKEVEGAIARQNAQVLEKYRSRHLVYRTVVFFSPVTKPRLPGREGEVFLQQLQGVALAQQEANSGAAYNENQVRLRLLIANPGDRYADAEGVARKIVELAEADRSLVAVVGVSQSRKETQAAIGVLTRDQLTVVASEITADNISRSQYFYQVAPPNDRLAAAAASFARHEPSVLTATGKRVKAGRAVVIEDPGDVYSQNLAEDFRHHFAAEGGKVVATFSYQPRLDPTLQIQDPRLGNQDRTISTADDLARGVCQTIDTEKDLVFYSQRAYDLPAFLDAVEKSTECRGRRITLLSGDDGGGFVASRARLQYKFVQFYYLAFNAPGEQNGVGEQFSAEFRSRFGPTPDDGLPMLAFDSFLVAKEAIDEAYRDRNPDFERSVVHVSLAHGEIDFTGASGPLVFDREQRAPKDKPVFVLEATRQQAGLSLVRLKCGRFANGKAVLFWGSGPTQHTCPTD</sequence>
<feature type="domain" description="Leucine-binding protein" evidence="3">
    <location>
        <begin position="391"/>
        <end position="760"/>
    </location>
</feature>
<dbReference type="InterPro" id="IPR051010">
    <property type="entry name" value="BCAA_transport"/>
</dbReference>
<accession>A0ABW6MLF0</accession>
<comment type="similarity">
    <text evidence="1">Belongs to the leucine-binding protein family.</text>
</comment>
<dbReference type="InterPro" id="IPR028081">
    <property type="entry name" value="Leu-bd"/>
</dbReference>
<dbReference type="PANTHER" id="PTHR30483:SF6">
    <property type="entry name" value="PERIPLASMIC BINDING PROTEIN OF ABC TRANSPORTER FOR NATURAL AMINO ACIDS"/>
    <property type="match status" value="1"/>
</dbReference>
<name>A0ABW6MLF0_9ACTN</name>
<dbReference type="EMBL" id="JBIAHM010000026">
    <property type="protein sequence ID" value="MFE9606387.1"/>
    <property type="molecule type" value="Genomic_DNA"/>
</dbReference>
<dbReference type="SUPFAM" id="SSF53822">
    <property type="entry name" value="Periplasmic binding protein-like I"/>
    <property type="match status" value="1"/>
</dbReference>
<dbReference type="InterPro" id="IPR028082">
    <property type="entry name" value="Peripla_BP_I"/>
</dbReference>
<dbReference type="Gene3D" id="3.40.50.2300">
    <property type="match status" value="3"/>
</dbReference>
<evidence type="ECO:0000313" key="5">
    <source>
        <dbReference type="Proteomes" id="UP001601303"/>
    </source>
</evidence>
<organism evidence="4 5">
    <name type="scientific">Streptomyces hokutonensis</name>
    <dbReference type="NCBI Taxonomy" id="1306990"/>
    <lineage>
        <taxon>Bacteria</taxon>
        <taxon>Bacillati</taxon>
        <taxon>Actinomycetota</taxon>
        <taxon>Actinomycetes</taxon>
        <taxon>Kitasatosporales</taxon>
        <taxon>Streptomycetaceae</taxon>
        <taxon>Streptomyces</taxon>
    </lineage>
</organism>
<keyword evidence="5" id="KW-1185">Reference proteome</keyword>
<gene>
    <name evidence="4" type="ORF">ACFYNQ_48600</name>
</gene>
<evidence type="ECO:0000313" key="4">
    <source>
        <dbReference type="EMBL" id="MFE9606387.1"/>
    </source>
</evidence>
<dbReference type="PANTHER" id="PTHR30483">
    <property type="entry name" value="LEUCINE-SPECIFIC-BINDING PROTEIN"/>
    <property type="match status" value="1"/>
</dbReference>
<dbReference type="RefSeq" id="WP_388115052.1">
    <property type="nucleotide sequence ID" value="NZ_JBIAHM010000026.1"/>
</dbReference>
<keyword evidence="2" id="KW-0732">Signal</keyword>
<proteinExistence type="inferred from homology"/>
<evidence type="ECO:0000256" key="1">
    <source>
        <dbReference type="ARBA" id="ARBA00010062"/>
    </source>
</evidence>
<comment type="caution">
    <text evidence="4">The sequence shown here is derived from an EMBL/GenBank/DDBJ whole genome shotgun (WGS) entry which is preliminary data.</text>
</comment>
<dbReference type="Pfam" id="PF13458">
    <property type="entry name" value="Peripla_BP_6"/>
    <property type="match status" value="1"/>
</dbReference>
<reference evidence="4 5" key="1">
    <citation type="submission" date="2024-10" db="EMBL/GenBank/DDBJ databases">
        <title>The Natural Products Discovery Center: Release of the First 8490 Sequenced Strains for Exploring Actinobacteria Biosynthetic Diversity.</title>
        <authorList>
            <person name="Kalkreuter E."/>
            <person name="Kautsar S.A."/>
            <person name="Yang D."/>
            <person name="Bader C.D."/>
            <person name="Teijaro C.N."/>
            <person name="Fluegel L."/>
            <person name="Davis C.M."/>
            <person name="Simpson J.R."/>
            <person name="Lauterbach L."/>
            <person name="Steele A.D."/>
            <person name="Gui C."/>
            <person name="Meng S."/>
            <person name="Li G."/>
            <person name="Viehrig K."/>
            <person name="Ye F."/>
            <person name="Su P."/>
            <person name="Kiefer A.F."/>
            <person name="Nichols A."/>
            <person name="Cepeda A.J."/>
            <person name="Yan W."/>
            <person name="Fan B."/>
            <person name="Jiang Y."/>
            <person name="Adhikari A."/>
            <person name="Zheng C.-J."/>
            <person name="Schuster L."/>
            <person name="Cowan T.M."/>
            <person name="Smanski M.J."/>
            <person name="Chevrette M.G."/>
            <person name="De Carvalho L.P.S."/>
            <person name="Shen B."/>
        </authorList>
    </citation>
    <scope>NUCLEOTIDE SEQUENCE [LARGE SCALE GENOMIC DNA]</scope>
    <source>
        <strain evidence="4 5">NPDC006488</strain>
    </source>
</reference>
<evidence type="ECO:0000256" key="2">
    <source>
        <dbReference type="ARBA" id="ARBA00022729"/>
    </source>
</evidence>
<dbReference type="Proteomes" id="UP001601303">
    <property type="component" value="Unassembled WGS sequence"/>
</dbReference>
<evidence type="ECO:0000259" key="3">
    <source>
        <dbReference type="Pfam" id="PF13458"/>
    </source>
</evidence>